<dbReference type="InterPro" id="IPR039329">
    <property type="entry name" value="SIAE"/>
</dbReference>
<dbReference type="Pfam" id="PF13472">
    <property type="entry name" value="Lipase_GDSL_2"/>
    <property type="match status" value="1"/>
</dbReference>
<dbReference type="Pfam" id="PF03629">
    <property type="entry name" value="SASA"/>
    <property type="match status" value="1"/>
</dbReference>
<dbReference type="InterPro" id="IPR013783">
    <property type="entry name" value="Ig-like_fold"/>
</dbReference>
<dbReference type="InterPro" id="IPR013830">
    <property type="entry name" value="SGNH_hydro"/>
</dbReference>
<dbReference type="RefSeq" id="WP_274150611.1">
    <property type="nucleotide sequence ID" value="NZ_CP117811.1"/>
</dbReference>
<evidence type="ECO:0000313" key="5">
    <source>
        <dbReference type="Proteomes" id="UP001214250"/>
    </source>
</evidence>
<dbReference type="Gene3D" id="2.60.40.10">
    <property type="entry name" value="Immunoglobulins"/>
    <property type="match status" value="1"/>
</dbReference>
<dbReference type="Proteomes" id="UP001214250">
    <property type="component" value="Chromosome 1"/>
</dbReference>
<evidence type="ECO:0000313" key="4">
    <source>
        <dbReference type="EMBL" id="WDE96546.1"/>
    </source>
</evidence>
<dbReference type="PANTHER" id="PTHR22901">
    <property type="entry name" value="SIALATE O-ACETYLESTERASE"/>
    <property type="match status" value="1"/>
</dbReference>
<protein>
    <submittedName>
        <fullName evidence="4">Sialate O-acetylesterase</fullName>
    </submittedName>
</protein>
<organism evidence="4 5">
    <name type="scientific">Lentisphaera profundi</name>
    <dbReference type="NCBI Taxonomy" id="1658616"/>
    <lineage>
        <taxon>Bacteria</taxon>
        <taxon>Pseudomonadati</taxon>
        <taxon>Lentisphaerota</taxon>
        <taxon>Lentisphaeria</taxon>
        <taxon>Lentisphaerales</taxon>
        <taxon>Lentisphaeraceae</taxon>
        <taxon>Lentisphaera</taxon>
    </lineage>
</organism>
<dbReference type="InterPro" id="IPR036514">
    <property type="entry name" value="SGNH_hydro_sf"/>
</dbReference>
<feature type="domain" description="SGNH hydrolase-type esterase" evidence="3">
    <location>
        <begin position="502"/>
        <end position="679"/>
    </location>
</feature>
<accession>A0ABY7VQT2</accession>
<sequence>MNKIFALLTIFTLMTSADVKLNALFTDNMVLQRDKPLPIWGTADPNQKITITFDGQSQKATADASGEWHTTLNKLEASAESRTLTLTSGDEQKNISNVLVGDIWICTGQSNMHGELRSYSSSSERGGGPRAAEFKKIIEQAVKYPTIRLMALNPETADSPQTQIKPLKQYKNSWQVSDISSASYFSAVGYIFGRELNTKLNIPIGLIAAARGATSIQSWMSEDVQAKFSKKLSKSSYYKAMIHPLQKMAFKGVIWYQGENNSRGEKSCELYEDLFKEHISSWRKQWNQGDFPFLFVQLAGYNEETKFDTDVNWPIIRESQAAALELPNTAMAVATDLGHTTNIHPYAKVDLAKRLAAEAGRLAYGEKTNSMGPMFDSMKISGNTVSLSLKNVGEGIRPQAINLATKKVSADSVKGFVICGTDKKFVHAEAKIEGKTVILSSPNVKMPIAVRYAWAGFPNANLYNNEGFPLVPFRTDSFKAFEATSPYVKWGPSNDGTSRVLCFGDSITRGTYIDGKYRGGNSWVNVFDKLSGKKIKAINAGRSGRKTADIKEFDSTITNYRTIDHVIFFLAVNDLRVASDKVLQGCVTNMKTMIDKARACYGNELKITLVGSAGLSIGNVSERFHKMGYDEKEQAMLDKLRPEYKKLAKENDAAFIDLWNIVSKDNYSDGLHPNLDGQQQIGAAIWKQFSASQVSQP</sequence>
<name>A0ABY7VQT2_9BACT</name>
<feature type="domain" description="Sialate O-acetylesterase" evidence="2">
    <location>
        <begin position="101"/>
        <end position="358"/>
    </location>
</feature>
<dbReference type="PANTHER" id="PTHR22901:SF0">
    <property type="entry name" value="SIALATE O-ACETYLESTERASE"/>
    <property type="match status" value="1"/>
</dbReference>
<dbReference type="SUPFAM" id="SSF52266">
    <property type="entry name" value="SGNH hydrolase"/>
    <property type="match status" value="2"/>
</dbReference>
<keyword evidence="1" id="KW-0378">Hydrolase</keyword>
<reference evidence="4 5" key="1">
    <citation type="submission" date="2023-02" db="EMBL/GenBank/DDBJ databases">
        <title>Genome sequence of Lentisphaera profundi SAORIC-696.</title>
        <authorList>
            <person name="Kim e."/>
            <person name="Cho J.-C."/>
            <person name="Choi A."/>
            <person name="Kang I."/>
        </authorList>
    </citation>
    <scope>NUCLEOTIDE SEQUENCE [LARGE SCALE GENOMIC DNA]</scope>
    <source>
        <strain evidence="4 5">SAORIC-696</strain>
    </source>
</reference>
<proteinExistence type="predicted"/>
<evidence type="ECO:0000256" key="1">
    <source>
        <dbReference type="ARBA" id="ARBA00022801"/>
    </source>
</evidence>
<dbReference type="EMBL" id="CP117811">
    <property type="protein sequence ID" value="WDE96546.1"/>
    <property type="molecule type" value="Genomic_DNA"/>
</dbReference>
<gene>
    <name evidence="4" type="ORF">PQO03_01015</name>
</gene>
<evidence type="ECO:0000259" key="2">
    <source>
        <dbReference type="Pfam" id="PF03629"/>
    </source>
</evidence>
<dbReference type="Gene3D" id="3.40.50.1110">
    <property type="entry name" value="SGNH hydrolase"/>
    <property type="match status" value="2"/>
</dbReference>
<evidence type="ECO:0000259" key="3">
    <source>
        <dbReference type="Pfam" id="PF13472"/>
    </source>
</evidence>
<dbReference type="InterPro" id="IPR005181">
    <property type="entry name" value="SASA"/>
</dbReference>
<keyword evidence="5" id="KW-1185">Reference proteome</keyword>